<dbReference type="EMBL" id="KN831770">
    <property type="protein sequence ID" value="KIM46945.1"/>
    <property type="molecule type" value="Genomic_DNA"/>
</dbReference>
<dbReference type="HOGENOM" id="CLU_000288_6_10_1"/>
<dbReference type="PROSITE" id="PS50837">
    <property type="entry name" value="NACHT"/>
    <property type="match status" value="1"/>
</dbReference>
<proteinExistence type="predicted"/>
<name>A0A0C3CDT9_HEBCY</name>
<accession>A0A0C3CDT9</accession>
<dbReference type="STRING" id="686832.A0A0C3CDT9"/>
<keyword evidence="4" id="KW-1185">Reference proteome</keyword>
<dbReference type="Proteomes" id="UP000053424">
    <property type="component" value="Unassembled WGS sequence"/>
</dbReference>
<dbReference type="PANTHER" id="PTHR10039">
    <property type="entry name" value="AMELOGENIN"/>
    <property type="match status" value="1"/>
</dbReference>
<evidence type="ECO:0000256" key="1">
    <source>
        <dbReference type="ARBA" id="ARBA00022737"/>
    </source>
</evidence>
<organism evidence="3 4">
    <name type="scientific">Hebeloma cylindrosporum</name>
    <dbReference type="NCBI Taxonomy" id="76867"/>
    <lineage>
        <taxon>Eukaryota</taxon>
        <taxon>Fungi</taxon>
        <taxon>Dikarya</taxon>
        <taxon>Basidiomycota</taxon>
        <taxon>Agaricomycotina</taxon>
        <taxon>Agaricomycetes</taxon>
        <taxon>Agaricomycetidae</taxon>
        <taxon>Agaricales</taxon>
        <taxon>Agaricineae</taxon>
        <taxon>Hymenogastraceae</taxon>
        <taxon>Hebeloma</taxon>
    </lineage>
</organism>
<evidence type="ECO:0000259" key="2">
    <source>
        <dbReference type="PROSITE" id="PS50837"/>
    </source>
</evidence>
<reference evidence="3 4" key="1">
    <citation type="submission" date="2014-04" db="EMBL/GenBank/DDBJ databases">
        <authorList>
            <consortium name="DOE Joint Genome Institute"/>
            <person name="Kuo A."/>
            <person name="Gay G."/>
            <person name="Dore J."/>
            <person name="Kohler A."/>
            <person name="Nagy L.G."/>
            <person name="Floudas D."/>
            <person name="Copeland A."/>
            <person name="Barry K.W."/>
            <person name="Cichocki N."/>
            <person name="Veneault-Fourrey C."/>
            <person name="LaButti K."/>
            <person name="Lindquist E.A."/>
            <person name="Lipzen A."/>
            <person name="Lundell T."/>
            <person name="Morin E."/>
            <person name="Murat C."/>
            <person name="Sun H."/>
            <person name="Tunlid A."/>
            <person name="Henrissat B."/>
            <person name="Grigoriev I.V."/>
            <person name="Hibbett D.S."/>
            <person name="Martin F."/>
            <person name="Nordberg H.P."/>
            <person name="Cantor M.N."/>
            <person name="Hua S.X."/>
        </authorList>
    </citation>
    <scope>NUCLEOTIDE SEQUENCE [LARGE SCALE GENOMIC DNA]</scope>
    <source>
        <strain evidence="4">h7</strain>
    </source>
</reference>
<dbReference type="Pfam" id="PF24883">
    <property type="entry name" value="NPHP3_N"/>
    <property type="match status" value="1"/>
</dbReference>
<dbReference type="OrthoDB" id="2970937at2759"/>
<sequence length="744" mass="85098">MSNDGSESLAPAPNMFSKSTIKTIKGGTFVAAEQYLHYNIQAKEHHAALKILRKRVALGAFHDAAERFDPPKCYPHTREAILKKIMAWVNQRPEDLSLFFLWVYGPAGAGKSAIAQTIAELCVEAKLLAASFFFSRTAAGRNDNSRLVATLTWQLMQSIPEIREHVLALLERDPTVVDRAPATQMKTLIVDPLNMVSKEVLNQRPRFIIIDGLDECVDRQSQEDIIKFLAQSTRQLASPIHFLIASRPELEIRDTFSSDVLRPITHTLPLEHDYQSNEDIRHFLTSKFRELRTKRPHLPQSWPPREDIDALVEKSSGQFIYAATVIRYIESRRHQPEDRLKTVVDLRSSQTETPFAALDALYLQIFSSVDNDQIDNVLKVLGALILIKKYKVDILASLEELFGYRSGQLEAIMGDMVALVEIPTSQWLPVKIYHASLPDFLLDPSRSRTFFLDPPRAYANLALQCLRFDRERWDHRHLARAIECIAKSTPTRELVTTLLCFNPWQMAGDPEFRYKISTQGPVFLEWLEAQKSSNTQCFDLRNVQFRHFDKWALECLREMPQKYQALLPAAIRLYSSLFDSQSLTETGVNADIDILLPITHKVHRSYLTVWFSHHWNDVPPPFHYLSDLLSDPSRAAEFLVTERHFTNFALHCAKLAFREIPFQETADLANDAESTVLKCLCLSLSRSAKSSELIQFLRHHAFHPGPPNDNIPAEREEMITATLKYIKVSSNLPQHFMLIVPLTH</sequence>
<feature type="domain" description="NACHT" evidence="2">
    <location>
        <begin position="99"/>
        <end position="248"/>
    </location>
</feature>
<dbReference type="InterPro" id="IPR027417">
    <property type="entry name" value="P-loop_NTPase"/>
</dbReference>
<gene>
    <name evidence="3" type="ORF">M413DRAFT_266410</name>
</gene>
<keyword evidence="1" id="KW-0677">Repeat</keyword>
<dbReference type="PANTHER" id="PTHR10039:SF14">
    <property type="entry name" value="NACHT DOMAIN-CONTAINING PROTEIN"/>
    <property type="match status" value="1"/>
</dbReference>
<reference evidence="4" key="2">
    <citation type="submission" date="2015-01" db="EMBL/GenBank/DDBJ databases">
        <title>Evolutionary Origins and Diversification of the Mycorrhizal Mutualists.</title>
        <authorList>
            <consortium name="DOE Joint Genome Institute"/>
            <consortium name="Mycorrhizal Genomics Consortium"/>
            <person name="Kohler A."/>
            <person name="Kuo A."/>
            <person name="Nagy L.G."/>
            <person name="Floudas D."/>
            <person name="Copeland A."/>
            <person name="Barry K.W."/>
            <person name="Cichocki N."/>
            <person name="Veneault-Fourrey C."/>
            <person name="LaButti K."/>
            <person name="Lindquist E.A."/>
            <person name="Lipzen A."/>
            <person name="Lundell T."/>
            <person name="Morin E."/>
            <person name="Murat C."/>
            <person name="Riley R."/>
            <person name="Ohm R."/>
            <person name="Sun H."/>
            <person name="Tunlid A."/>
            <person name="Henrissat B."/>
            <person name="Grigoriev I.V."/>
            <person name="Hibbett D.S."/>
            <person name="Martin F."/>
        </authorList>
    </citation>
    <scope>NUCLEOTIDE SEQUENCE [LARGE SCALE GENOMIC DNA]</scope>
    <source>
        <strain evidence="4">h7</strain>
    </source>
</reference>
<protein>
    <recommendedName>
        <fullName evidence="2">NACHT domain-containing protein</fullName>
    </recommendedName>
</protein>
<dbReference type="AlphaFoldDB" id="A0A0C3CDT9"/>
<dbReference type="Gene3D" id="3.40.50.300">
    <property type="entry name" value="P-loop containing nucleotide triphosphate hydrolases"/>
    <property type="match status" value="1"/>
</dbReference>
<dbReference type="InterPro" id="IPR056884">
    <property type="entry name" value="NPHP3-like_N"/>
</dbReference>
<dbReference type="InterPro" id="IPR007111">
    <property type="entry name" value="NACHT_NTPase"/>
</dbReference>
<evidence type="ECO:0000313" key="4">
    <source>
        <dbReference type="Proteomes" id="UP000053424"/>
    </source>
</evidence>
<evidence type="ECO:0000313" key="3">
    <source>
        <dbReference type="EMBL" id="KIM46945.1"/>
    </source>
</evidence>
<dbReference type="SUPFAM" id="SSF52540">
    <property type="entry name" value="P-loop containing nucleoside triphosphate hydrolases"/>
    <property type="match status" value="1"/>
</dbReference>